<keyword evidence="2" id="KW-0808">Transferase</keyword>
<dbReference type="GO" id="GO:0008170">
    <property type="term" value="F:N-methyltransferase activity"/>
    <property type="evidence" value="ECO:0007669"/>
    <property type="project" value="InterPro"/>
</dbReference>
<dbReference type="GO" id="GO:0003677">
    <property type="term" value="F:DNA binding"/>
    <property type="evidence" value="ECO:0007669"/>
    <property type="project" value="InterPro"/>
</dbReference>
<sequence length="290" mass="32672">MKCINQVDRPDYSLFNGDCVEVVAGLPERSVDYAIFSPPFSSLYTYSNSPRDMGNSRTDAEFFEHFDHLVAELARVIKPGHCVSFHCMQLPTSKERDGYIGLKDFRGDLVRAFQRHGFIYASEVTIWKDPVTAMQRTKALGLLHKTVRTNATMCRQGIPDYLVTMRAQGEVLDKVAHGTDIPVDEWQKIASPVWMDINPSDTLQFKSAREHDDERHICPLQLDVIRRGIRLWTAPGDVVLTPFLGIGSEAYCAVEMGRKAIGVELKKSYFDQAVKNLDALAAQHDMFATA</sequence>
<accession>A0A1A9KAG8</accession>
<evidence type="ECO:0000256" key="3">
    <source>
        <dbReference type="RuleBase" id="RU362026"/>
    </source>
</evidence>
<dbReference type="REBASE" id="153956">
    <property type="entry name" value="M.PciTE3ORF10800P"/>
</dbReference>
<organism evidence="5 6">
    <name type="scientific">Pseudomonas citronellolis</name>
    <dbReference type="NCBI Taxonomy" id="53408"/>
    <lineage>
        <taxon>Bacteria</taxon>
        <taxon>Pseudomonadati</taxon>
        <taxon>Pseudomonadota</taxon>
        <taxon>Gammaproteobacteria</taxon>
        <taxon>Pseudomonadales</taxon>
        <taxon>Pseudomonadaceae</taxon>
        <taxon>Pseudomonas</taxon>
    </lineage>
</organism>
<gene>
    <name evidence="5" type="ORF">A9C11_10800</name>
</gene>
<dbReference type="Pfam" id="PF01555">
    <property type="entry name" value="N6_N4_Mtase"/>
    <property type="match status" value="1"/>
</dbReference>
<evidence type="ECO:0000259" key="4">
    <source>
        <dbReference type="Pfam" id="PF01555"/>
    </source>
</evidence>
<evidence type="ECO:0000256" key="2">
    <source>
        <dbReference type="ARBA" id="ARBA00022679"/>
    </source>
</evidence>
<dbReference type="InterPro" id="IPR001091">
    <property type="entry name" value="RM_Methyltransferase"/>
</dbReference>
<dbReference type="AlphaFoldDB" id="A0A1A9KAG8"/>
<keyword evidence="1 5" id="KW-0489">Methyltransferase</keyword>
<dbReference type="GO" id="GO:0032259">
    <property type="term" value="P:methylation"/>
    <property type="evidence" value="ECO:0007669"/>
    <property type="project" value="UniProtKB-KW"/>
</dbReference>
<proteinExistence type="inferred from homology"/>
<reference evidence="5 6" key="1">
    <citation type="submission" date="2016-05" db="EMBL/GenBank/DDBJ databases">
        <title>Genome Sequence of Pseudomonas citronellolis Strain SJTE-3, an Estrogens and Persistent Organic Pollutants degradation strain.</title>
        <authorList>
            <person name="Liang R."/>
        </authorList>
    </citation>
    <scope>NUCLEOTIDE SEQUENCE [LARGE SCALE GENOMIC DNA]</scope>
    <source>
        <strain evidence="5 6">SJTE-3</strain>
    </source>
</reference>
<dbReference type="Gene3D" id="3.40.50.150">
    <property type="entry name" value="Vaccinia Virus protein VP39"/>
    <property type="match status" value="1"/>
</dbReference>
<dbReference type="InterPro" id="IPR002941">
    <property type="entry name" value="DNA_methylase_N4/N6"/>
</dbReference>
<dbReference type="Proteomes" id="UP000077748">
    <property type="component" value="Chromosome"/>
</dbReference>
<evidence type="ECO:0000313" key="6">
    <source>
        <dbReference type="Proteomes" id="UP000077748"/>
    </source>
</evidence>
<evidence type="ECO:0000256" key="1">
    <source>
        <dbReference type="ARBA" id="ARBA00022603"/>
    </source>
</evidence>
<dbReference type="EC" id="2.1.1.-" evidence="3"/>
<comment type="similarity">
    <text evidence="3">Belongs to the N(4)/N(6)-methyltransferase family.</text>
</comment>
<dbReference type="RefSeq" id="WP_064582641.1">
    <property type="nucleotide sequence ID" value="NZ_CP015878.1"/>
</dbReference>
<dbReference type="InterPro" id="IPR029063">
    <property type="entry name" value="SAM-dependent_MTases_sf"/>
</dbReference>
<dbReference type="PRINTS" id="PR00508">
    <property type="entry name" value="S21N4MTFRASE"/>
</dbReference>
<dbReference type="EMBL" id="CP015878">
    <property type="protein sequence ID" value="ANI14441.1"/>
    <property type="molecule type" value="Genomic_DNA"/>
</dbReference>
<feature type="domain" description="DNA methylase N-4/N-6" evidence="4">
    <location>
        <begin position="31"/>
        <end position="275"/>
    </location>
</feature>
<name>A0A1A9KAG8_9PSED</name>
<evidence type="ECO:0000313" key="5">
    <source>
        <dbReference type="EMBL" id="ANI14441.1"/>
    </source>
</evidence>
<protein>
    <recommendedName>
        <fullName evidence="3">Methyltransferase</fullName>
        <ecNumber evidence="3">2.1.1.-</ecNumber>
    </recommendedName>
</protein>
<dbReference type="SUPFAM" id="SSF53335">
    <property type="entry name" value="S-adenosyl-L-methionine-dependent methyltransferases"/>
    <property type="match status" value="1"/>
</dbReference>